<evidence type="ECO:0000313" key="2">
    <source>
        <dbReference type="Proteomes" id="UP000482960"/>
    </source>
</evidence>
<protein>
    <submittedName>
        <fullName evidence="1">Uncharacterized protein</fullName>
    </submittedName>
</protein>
<dbReference type="RefSeq" id="WP_173080003.1">
    <property type="nucleotide sequence ID" value="NZ_BAABJB010000065.1"/>
</dbReference>
<keyword evidence="2" id="KW-1185">Reference proteome</keyword>
<gene>
    <name evidence="1" type="ORF">Prum_069980</name>
</gene>
<sequence>MALDELKKLLLGRSMSRPEQDAVWRELVIRARRDGPAWVIACVGLAMPGLRRAVRRVGTDWASPTVDLHAEVLEGFLTQLKKVDLDDDRIAGKLVDAGTRRARKARDADADASAIHVNRPWSRAPLNPWDHPDWILARALAAGVIDSEEHHLIGRTRLEGHTVAKVATELGISAAVAGDWRRKAQLKLADAIRAGDLDHVRLDATLVRRRRRLRELLGVVPVAA</sequence>
<evidence type="ECO:0000313" key="1">
    <source>
        <dbReference type="EMBL" id="GFJ93356.1"/>
    </source>
</evidence>
<name>A0A6V8LGW2_9ACTN</name>
<proteinExistence type="predicted"/>
<reference evidence="1 2" key="1">
    <citation type="submission" date="2020-03" db="EMBL/GenBank/DDBJ databases">
        <title>Whole genome shotgun sequence of Phytohabitans rumicis NBRC 108638.</title>
        <authorList>
            <person name="Komaki H."/>
            <person name="Tamura T."/>
        </authorList>
    </citation>
    <scope>NUCLEOTIDE SEQUENCE [LARGE SCALE GENOMIC DNA]</scope>
    <source>
        <strain evidence="1 2">NBRC 108638</strain>
    </source>
</reference>
<organism evidence="1 2">
    <name type="scientific">Phytohabitans rumicis</name>
    <dbReference type="NCBI Taxonomy" id="1076125"/>
    <lineage>
        <taxon>Bacteria</taxon>
        <taxon>Bacillati</taxon>
        <taxon>Actinomycetota</taxon>
        <taxon>Actinomycetes</taxon>
        <taxon>Micromonosporales</taxon>
        <taxon>Micromonosporaceae</taxon>
    </lineage>
</organism>
<dbReference type="AlphaFoldDB" id="A0A6V8LGW2"/>
<reference evidence="1 2" key="2">
    <citation type="submission" date="2020-03" db="EMBL/GenBank/DDBJ databases">
        <authorList>
            <person name="Ichikawa N."/>
            <person name="Kimura A."/>
            <person name="Kitahashi Y."/>
            <person name="Uohara A."/>
        </authorList>
    </citation>
    <scope>NUCLEOTIDE SEQUENCE [LARGE SCALE GENOMIC DNA]</scope>
    <source>
        <strain evidence="1 2">NBRC 108638</strain>
    </source>
</reference>
<dbReference type="EMBL" id="BLPG01000001">
    <property type="protein sequence ID" value="GFJ93356.1"/>
    <property type="molecule type" value="Genomic_DNA"/>
</dbReference>
<comment type="caution">
    <text evidence="1">The sequence shown here is derived from an EMBL/GenBank/DDBJ whole genome shotgun (WGS) entry which is preliminary data.</text>
</comment>
<accession>A0A6V8LGW2</accession>
<dbReference type="Proteomes" id="UP000482960">
    <property type="component" value="Unassembled WGS sequence"/>
</dbReference>